<proteinExistence type="predicted"/>
<evidence type="ECO:0000313" key="2">
    <source>
        <dbReference type="EMBL" id="MQY28684.1"/>
    </source>
</evidence>
<dbReference type="AlphaFoldDB" id="A0A7K0DV36"/>
<comment type="caution">
    <text evidence="2">The sequence shown here is derived from an EMBL/GenBank/DDBJ whole genome shotgun (WGS) entry which is preliminary data.</text>
</comment>
<organism evidence="2 3">
    <name type="scientific">Nocardia aurantia</name>
    <dbReference type="NCBI Taxonomy" id="2585199"/>
    <lineage>
        <taxon>Bacteria</taxon>
        <taxon>Bacillati</taxon>
        <taxon>Actinomycetota</taxon>
        <taxon>Actinomycetes</taxon>
        <taxon>Mycobacteriales</taxon>
        <taxon>Nocardiaceae</taxon>
        <taxon>Nocardia</taxon>
    </lineage>
</organism>
<feature type="region of interest" description="Disordered" evidence="1">
    <location>
        <begin position="478"/>
        <end position="518"/>
    </location>
</feature>
<evidence type="ECO:0000313" key="3">
    <source>
        <dbReference type="Proteomes" id="UP000431401"/>
    </source>
</evidence>
<keyword evidence="3" id="KW-1185">Reference proteome</keyword>
<protein>
    <submittedName>
        <fullName evidence="2">Uncharacterized protein</fullName>
    </submittedName>
</protein>
<dbReference type="RefSeq" id="WP_153344835.1">
    <property type="nucleotide sequence ID" value="NZ_WEGI01000009.1"/>
</dbReference>
<dbReference type="EMBL" id="WEGI01000009">
    <property type="protein sequence ID" value="MQY28684.1"/>
    <property type="molecule type" value="Genomic_DNA"/>
</dbReference>
<name>A0A7K0DV36_9NOCA</name>
<dbReference type="OrthoDB" id="4565353at2"/>
<evidence type="ECO:0000256" key="1">
    <source>
        <dbReference type="SAM" id="MobiDB-lite"/>
    </source>
</evidence>
<gene>
    <name evidence="2" type="ORF">NRB56_42680</name>
</gene>
<dbReference type="Proteomes" id="UP000431401">
    <property type="component" value="Unassembled WGS sequence"/>
</dbReference>
<accession>A0A7K0DV36</accession>
<reference evidence="2 3" key="1">
    <citation type="submission" date="2019-10" db="EMBL/GenBank/DDBJ databases">
        <title>Nocardia macrotermitis sp. nov. and Nocardia aurantia sp. nov., isolated from the gut of fungus growing-termite Macrotermes natalensis.</title>
        <authorList>
            <person name="Benndorf R."/>
            <person name="Schwitalla J."/>
            <person name="Martin K."/>
            <person name="De Beer W."/>
            <person name="Kaster A.-K."/>
            <person name="Vollmers J."/>
            <person name="Poulsen M."/>
            <person name="Beemelmanns C."/>
        </authorList>
    </citation>
    <scope>NUCLEOTIDE SEQUENCE [LARGE SCALE GENOMIC DNA]</scope>
    <source>
        <strain evidence="2 3">RB56</strain>
    </source>
</reference>
<sequence length="518" mass="56182">MAVELSAIEQQVADDRRTAAQERTVEADLRLATSLCELARAFIVTKSNGSDRDRAPAALEPAQEAVLIRLRHLVGGQVSAQFAGQVQEALRLFEEAARTIGHRELATATIRKACDAYRVVARQYPAAAAVCADGLSKCGVWLIRLDPDTAVAASEEAVRIRAGLFAANPDQAARYLSSLNLLLRTLMIGRQRKQALATYRERYAAWTSPAMTTRLRETRIEEIDFTSKTQAALAKLDCQTLERAGYLTQQQILYQTDGDLTTIEEVNWKLGLIGLKPLAAGALADPPSKPVEISDSFGALTVLCAEPDAVGLVRAAVLEAYADAGAYPVGSTAFLGVHKSHWGMPDPELNTAAQLGDDVVLVERAGGNWVAVKSLFWELTPLGRHPLALRLSQQWPVLAVNSTEGLAYELCWYRDGSATNYAALGRPAGYSDLDQPLAPIDFAALAEYGADYASETQVRAAFGNTAMFAKLTHLPGSGIRQESRSRPLSDSGENVLFFRQNSRPTRSRRAVAEEPAQS</sequence>